<keyword evidence="2" id="KW-1185">Reference proteome</keyword>
<dbReference type="Proteomes" id="UP000681794">
    <property type="component" value="Chromosome"/>
</dbReference>
<evidence type="ECO:0000313" key="2">
    <source>
        <dbReference type="Proteomes" id="UP000681794"/>
    </source>
</evidence>
<protein>
    <submittedName>
        <fullName evidence="1">Uncharacterized protein</fullName>
    </submittedName>
</protein>
<reference evidence="1" key="1">
    <citation type="submission" date="2021-06" db="EMBL/GenBank/DDBJ databases">
        <authorList>
            <person name="Ellington A.J."/>
            <person name="Bryan N.C."/>
            <person name="Christner B.C."/>
            <person name="Reisch C.R."/>
        </authorList>
    </citation>
    <scope>NUCLEOTIDE SEQUENCE</scope>
    <source>
        <strain evidence="1">L6-1</strain>
    </source>
</reference>
<name>A0ACD1E2M1_9MICO</name>
<gene>
    <name evidence="1" type="ORF">KM842_12435</name>
</gene>
<organism evidence="1 2">
    <name type="scientific">Curtobacterium aetherium</name>
    <dbReference type="NCBI Taxonomy" id="2841594"/>
    <lineage>
        <taxon>Bacteria</taxon>
        <taxon>Bacillati</taxon>
        <taxon>Actinomycetota</taxon>
        <taxon>Actinomycetes</taxon>
        <taxon>Micrococcales</taxon>
        <taxon>Microbacteriaceae</taxon>
        <taxon>Curtobacterium</taxon>
    </lineage>
</organism>
<evidence type="ECO:0000313" key="1">
    <source>
        <dbReference type="EMBL" id="QWS33053.1"/>
    </source>
</evidence>
<sequence>MSVVNDFYQARATNTSWARRQRSAWLQKLRASTKVSSHEHHDRLAADRDVLADAVIVTNDAIQRATNQIAQIEEHVVLGGDVRNRLLTCLRASLSADSVFPTVTSDGDDGLIAQWRAGERFLAVEMTSDGDYSLMLVDSDGVLRRNESASGYPDLDNLKALVRDFTAAVVARNPRWRDLFE</sequence>
<proteinExistence type="predicted"/>
<accession>A0ACD1E2M1</accession>
<dbReference type="EMBL" id="CP076544">
    <property type="protein sequence ID" value="QWS33053.1"/>
    <property type="molecule type" value="Genomic_DNA"/>
</dbReference>